<dbReference type="Proteomes" id="UP000324585">
    <property type="component" value="Unassembled WGS sequence"/>
</dbReference>
<evidence type="ECO:0000313" key="2">
    <source>
        <dbReference type="Proteomes" id="UP000324585"/>
    </source>
</evidence>
<dbReference type="OrthoDB" id="42673at2759"/>
<gene>
    <name evidence="1" type="ORF">FVE85_1630</name>
</gene>
<reference evidence="2" key="1">
    <citation type="journal article" date="2019" name="Nat. Commun.">
        <title>Expansion of phycobilisome linker gene families in mesophilic red algae.</title>
        <authorList>
            <person name="Lee J."/>
            <person name="Kim D."/>
            <person name="Bhattacharya D."/>
            <person name="Yoon H.S."/>
        </authorList>
    </citation>
    <scope>NUCLEOTIDE SEQUENCE [LARGE SCALE GENOMIC DNA]</scope>
    <source>
        <strain evidence="2">CCMP 1328</strain>
    </source>
</reference>
<name>A0A5J4YW25_PORPP</name>
<protein>
    <submittedName>
        <fullName evidence="1">Uncharacterized protein</fullName>
    </submittedName>
</protein>
<accession>A0A5J4YW25</accession>
<organism evidence="1 2">
    <name type="scientific">Porphyridium purpureum</name>
    <name type="common">Red alga</name>
    <name type="synonym">Porphyridium cruentum</name>
    <dbReference type="NCBI Taxonomy" id="35688"/>
    <lineage>
        <taxon>Eukaryota</taxon>
        <taxon>Rhodophyta</taxon>
        <taxon>Bangiophyceae</taxon>
        <taxon>Porphyridiales</taxon>
        <taxon>Porphyridiaceae</taxon>
        <taxon>Porphyridium</taxon>
    </lineage>
</organism>
<sequence>MRVGANGESPQVEDTMIVGAFAHCAIAGPVASTHKYSTCALLAGDGGRGQSVRPAHRRLARSRTLCHRDTLSGSSDAASRAGNEASITETWARSYTQALLLPSITSSSFPHEEQFASTELLTRTRVLETDFIRVTTGQVVSARAGAVASLGDAAGLAVQQYAEHRARVFARDLPFVELALKGVRTKTTAESLTDKVQVEWRLSWVPPSLEWIVKLASSLPWRCEIQRVDITPFVGRNVQFSWRVLFKFWADFVFRRTLRIPEAAIEGRTVIEWTNADGQGPVHVVSVRETALLVSDFLSNRVKNRRIAADFLLYADCCRPGGTSITEWNERVLQKIPMAQKVAGGDKSSVLEVDGLSEQSQTELLESAQIFLFLATCVSLLCGSLLISQTFHRLHHDAYLYQYLQQ</sequence>
<dbReference type="EMBL" id="VRMN01000003">
    <property type="protein sequence ID" value="KAA8495475.1"/>
    <property type="molecule type" value="Genomic_DNA"/>
</dbReference>
<evidence type="ECO:0000313" key="1">
    <source>
        <dbReference type="EMBL" id="KAA8495475.1"/>
    </source>
</evidence>
<proteinExistence type="predicted"/>
<dbReference type="AlphaFoldDB" id="A0A5J4YW25"/>
<comment type="caution">
    <text evidence="1">The sequence shown here is derived from an EMBL/GenBank/DDBJ whole genome shotgun (WGS) entry which is preliminary data.</text>
</comment>
<keyword evidence="2" id="KW-1185">Reference proteome</keyword>